<protein>
    <submittedName>
        <fullName evidence="3">Macrophage mannose receptor 1</fullName>
    </submittedName>
</protein>
<dbReference type="InterPro" id="IPR050111">
    <property type="entry name" value="C-type_lectin/snaclec_domain"/>
</dbReference>
<comment type="caution">
    <text evidence="3">The sequence shown here is derived from an EMBL/GenBank/DDBJ whole genome shotgun (WGS) entry which is preliminary data.</text>
</comment>
<feature type="region of interest" description="Disordered" evidence="1">
    <location>
        <begin position="727"/>
        <end position="750"/>
    </location>
</feature>
<dbReference type="InterPro" id="IPR001304">
    <property type="entry name" value="C-type_lectin-like"/>
</dbReference>
<dbReference type="InterPro" id="IPR016186">
    <property type="entry name" value="C-type_lectin-like/link_sf"/>
</dbReference>
<gene>
    <name evidence="3" type="ORF">TSOC_005712</name>
</gene>
<dbReference type="PANTHER" id="PTHR22803">
    <property type="entry name" value="MANNOSE, PHOSPHOLIPASE, LECTIN RECEPTOR RELATED"/>
    <property type="match status" value="1"/>
</dbReference>
<evidence type="ECO:0000313" key="4">
    <source>
        <dbReference type="Proteomes" id="UP000236333"/>
    </source>
</evidence>
<feature type="domain" description="C-type lectin" evidence="2">
    <location>
        <begin position="46"/>
        <end position="186"/>
    </location>
</feature>
<evidence type="ECO:0000313" key="3">
    <source>
        <dbReference type="EMBL" id="PNH07812.1"/>
    </source>
</evidence>
<evidence type="ECO:0000256" key="1">
    <source>
        <dbReference type="SAM" id="MobiDB-lite"/>
    </source>
</evidence>
<name>A0A2J8A5K6_9CHLO</name>
<keyword evidence="3" id="KW-0675">Receptor</keyword>
<dbReference type="SUPFAM" id="SSF56436">
    <property type="entry name" value="C-type lectin-like"/>
    <property type="match status" value="4"/>
</dbReference>
<dbReference type="SMART" id="SM00034">
    <property type="entry name" value="CLECT"/>
    <property type="match status" value="4"/>
</dbReference>
<dbReference type="CDD" id="cd00037">
    <property type="entry name" value="CLECT"/>
    <property type="match status" value="4"/>
</dbReference>
<dbReference type="OrthoDB" id="441660at2759"/>
<feature type="non-terminal residue" evidence="3">
    <location>
        <position position="807"/>
    </location>
</feature>
<feature type="compositionally biased region" description="Pro residues" evidence="1">
    <location>
        <begin position="1"/>
        <end position="30"/>
    </location>
</feature>
<reference evidence="3 4" key="1">
    <citation type="journal article" date="2017" name="Mol. Biol. Evol.">
        <title>The 4-celled Tetrabaena socialis nuclear genome reveals the essential components for genetic control of cell number at the origin of multicellularity in the volvocine lineage.</title>
        <authorList>
            <person name="Featherston J."/>
            <person name="Arakaki Y."/>
            <person name="Hanschen E.R."/>
            <person name="Ferris P.J."/>
            <person name="Michod R.E."/>
            <person name="Olson B.J.S.C."/>
            <person name="Nozaki H."/>
            <person name="Durand P.M."/>
        </authorList>
    </citation>
    <scope>NUCLEOTIDE SEQUENCE [LARGE SCALE GENOMIC DNA]</scope>
    <source>
        <strain evidence="3 4">NIES-571</strain>
    </source>
</reference>
<proteinExistence type="predicted"/>
<feature type="compositionally biased region" description="Pro residues" evidence="1">
    <location>
        <begin position="195"/>
        <end position="218"/>
    </location>
</feature>
<accession>A0A2J8A5K6</accession>
<feature type="region of interest" description="Disordered" evidence="1">
    <location>
        <begin position="1"/>
        <end position="31"/>
    </location>
</feature>
<feature type="compositionally biased region" description="Pro residues" evidence="1">
    <location>
        <begin position="466"/>
        <end position="480"/>
    </location>
</feature>
<feature type="domain" description="C-type lectin" evidence="2">
    <location>
        <begin position="596"/>
        <end position="717"/>
    </location>
</feature>
<feature type="region of interest" description="Disordered" evidence="1">
    <location>
        <begin position="464"/>
        <end position="483"/>
    </location>
</feature>
<keyword evidence="4" id="KW-1185">Reference proteome</keyword>
<organism evidence="3 4">
    <name type="scientific">Tetrabaena socialis</name>
    <dbReference type="NCBI Taxonomy" id="47790"/>
    <lineage>
        <taxon>Eukaryota</taxon>
        <taxon>Viridiplantae</taxon>
        <taxon>Chlorophyta</taxon>
        <taxon>core chlorophytes</taxon>
        <taxon>Chlorophyceae</taxon>
        <taxon>CS clade</taxon>
        <taxon>Chlamydomonadales</taxon>
        <taxon>Tetrabaenaceae</taxon>
        <taxon>Tetrabaena</taxon>
    </lineage>
</organism>
<feature type="region of interest" description="Disordered" evidence="1">
    <location>
        <begin position="195"/>
        <end position="220"/>
    </location>
</feature>
<sequence length="807" mass="83501">PPPPSPEPSPLPPSPPPPSPRPPSPPPPPAYSADGIYGAAPWFTVINTRRWALFSAPLAFDRAEESCRSLGAHLADPASLAEYEAVIAAYAPTTSYLLPLKAVWLGASDADTEGWFYFTADRGTTAMAEVGLSDWEDVWAPAHWSQDGAALDCVAAQLDINTATGTPFAGAWLDTDCATALPYWCVGPASFSAPPPMPPQPPADGNSPSPPLSPPPPFDDTYPTYPQVSVDVGYYTYTLLGSGGSLNWLGAQQQCAALSPAGHLASFADAATLSSVRSALLAALSAGGFPGSPLPYTHSYRPIWVGLYRRSTPYGLDWRWSDRTPLAFSGFGSSYEYGASSALASADCAAMHLDRGGAWSQQLCSRALQYVCSQGAVAAAPPPASPPPPLSAAQLQFRFSPGAGSSVFTLVMAPRSFAAASRFCGALDAGGVLAAPANAQEYVDLMSAVHAYLASNGATAGAAAIAPPPGPSQPPWPPLPGAGSPPMGAAALAADAGESAFWIGIRALSGAYALLDGTTPPPFTTWAAGAYTGMWPVLSCASVDPASQYAYVPAGCGVELPFLCAAPAPNAALSPPPAPAPPPPPPPGSAPTSIRRGLYLYSMYDGALPYAAAASYCTNNGGYLASFHSAAEFAAVWGYFTGAVTALSSGEESVWIGYRQSSNESTWSWVDGGPSVFQNWGLPYTDSEGSDCAAADQLWSGRWVVDDCLEPYPFICKALRGLNAADAPPPALSPPPSPPQLSRRPAPARPSKTEAHWLPLLALAYRCLLRISALSYVCCLASAVQPGNIAGLAFAVGNPGDGCPRDQ</sequence>
<feature type="domain" description="C-type lectin" evidence="2">
    <location>
        <begin position="232"/>
        <end position="373"/>
    </location>
</feature>
<dbReference type="InterPro" id="IPR016187">
    <property type="entry name" value="CTDL_fold"/>
</dbReference>
<feature type="compositionally biased region" description="Pro residues" evidence="1">
    <location>
        <begin position="727"/>
        <end position="739"/>
    </location>
</feature>
<dbReference type="Pfam" id="PF00059">
    <property type="entry name" value="Lectin_C"/>
    <property type="match status" value="3"/>
</dbReference>
<evidence type="ECO:0000259" key="2">
    <source>
        <dbReference type="PROSITE" id="PS50041"/>
    </source>
</evidence>
<dbReference type="Gene3D" id="3.10.100.10">
    <property type="entry name" value="Mannose-Binding Protein A, subunit A"/>
    <property type="match status" value="4"/>
</dbReference>
<dbReference type="AlphaFoldDB" id="A0A2J8A5K6"/>
<dbReference type="EMBL" id="PGGS01000160">
    <property type="protein sequence ID" value="PNH07812.1"/>
    <property type="molecule type" value="Genomic_DNA"/>
</dbReference>
<dbReference type="Proteomes" id="UP000236333">
    <property type="component" value="Unassembled WGS sequence"/>
</dbReference>
<dbReference type="PROSITE" id="PS50041">
    <property type="entry name" value="C_TYPE_LECTIN_2"/>
    <property type="match status" value="3"/>
</dbReference>
<feature type="non-terminal residue" evidence="3">
    <location>
        <position position="1"/>
    </location>
</feature>